<organism evidence="2 3">
    <name type="scientific">Coprinellus micaceus</name>
    <name type="common">Glistening ink-cap mushroom</name>
    <name type="synonym">Coprinus micaceus</name>
    <dbReference type="NCBI Taxonomy" id="71717"/>
    <lineage>
        <taxon>Eukaryota</taxon>
        <taxon>Fungi</taxon>
        <taxon>Dikarya</taxon>
        <taxon>Basidiomycota</taxon>
        <taxon>Agaricomycotina</taxon>
        <taxon>Agaricomycetes</taxon>
        <taxon>Agaricomycetidae</taxon>
        <taxon>Agaricales</taxon>
        <taxon>Agaricineae</taxon>
        <taxon>Psathyrellaceae</taxon>
        <taxon>Coprinellus</taxon>
    </lineage>
</organism>
<dbReference type="EMBL" id="QPFP01000063">
    <property type="protein sequence ID" value="TEB24733.1"/>
    <property type="molecule type" value="Genomic_DNA"/>
</dbReference>
<gene>
    <name evidence="2" type="ORF">FA13DRAFT_1714389</name>
</gene>
<sequence>MAPVLLGLGSAPSRSEARFWLLVGDGGLLRLSNPQSNPQSPQAEKGSRRSIEGPGTSRRDCACPRSCAHDGEAKPSLVIIHWAPKSSNPEFWKHSDAPTSCSDILVVRGHLDRKGEVKMAVRVKGDAPVCGVTRYVTHIPFLLPTSIRQSHPFARSRERKTSKVLTRGRVRGRVYVAGGEDAKGSALILRSRHGLDTGTEDLVSGCAVLALAAPKSCLGTALHLVSIMALVWIPHSRSYPLTVFVAVSGPLQGAVLTNVSSSNMKWIRRGVGRKAFQDFY</sequence>
<accession>A0A4Y7SS85</accession>
<feature type="region of interest" description="Disordered" evidence="1">
    <location>
        <begin position="31"/>
        <end position="59"/>
    </location>
</feature>
<keyword evidence="3" id="KW-1185">Reference proteome</keyword>
<feature type="compositionally biased region" description="Polar residues" evidence="1">
    <location>
        <begin position="32"/>
        <end position="42"/>
    </location>
</feature>
<reference evidence="2 3" key="1">
    <citation type="journal article" date="2019" name="Nat. Ecol. Evol.">
        <title>Megaphylogeny resolves global patterns of mushroom evolution.</title>
        <authorList>
            <person name="Varga T."/>
            <person name="Krizsan K."/>
            <person name="Foldi C."/>
            <person name="Dima B."/>
            <person name="Sanchez-Garcia M."/>
            <person name="Sanchez-Ramirez S."/>
            <person name="Szollosi G.J."/>
            <person name="Szarkandi J.G."/>
            <person name="Papp V."/>
            <person name="Albert L."/>
            <person name="Andreopoulos W."/>
            <person name="Angelini C."/>
            <person name="Antonin V."/>
            <person name="Barry K.W."/>
            <person name="Bougher N.L."/>
            <person name="Buchanan P."/>
            <person name="Buyck B."/>
            <person name="Bense V."/>
            <person name="Catcheside P."/>
            <person name="Chovatia M."/>
            <person name="Cooper J."/>
            <person name="Damon W."/>
            <person name="Desjardin D."/>
            <person name="Finy P."/>
            <person name="Geml J."/>
            <person name="Haridas S."/>
            <person name="Hughes K."/>
            <person name="Justo A."/>
            <person name="Karasinski D."/>
            <person name="Kautmanova I."/>
            <person name="Kiss B."/>
            <person name="Kocsube S."/>
            <person name="Kotiranta H."/>
            <person name="LaButti K.M."/>
            <person name="Lechner B.E."/>
            <person name="Liimatainen K."/>
            <person name="Lipzen A."/>
            <person name="Lukacs Z."/>
            <person name="Mihaltcheva S."/>
            <person name="Morgado L.N."/>
            <person name="Niskanen T."/>
            <person name="Noordeloos M.E."/>
            <person name="Ohm R.A."/>
            <person name="Ortiz-Santana B."/>
            <person name="Ovrebo C."/>
            <person name="Racz N."/>
            <person name="Riley R."/>
            <person name="Savchenko A."/>
            <person name="Shiryaev A."/>
            <person name="Soop K."/>
            <person name="Spirin V."/>
            <person name="Szebenyi C."/>
            <person name="Tomsovsky M."/>
            <person name="Tulloss R.E."/>
            <person name="Uehling J."/>
            <person name="Grigoriev I.V."/>
            <person name="Vagvolgyi C."/>
            <person name="Papp T."/>
            <person name="Martin F.M."/>
            <person name="Miettinen O."/>
            <person name="Hibbett D.S."/>
            <person name="Nagy L.G."/>
        </authorList>
    </citation>
    <scope>NUCLEOTIDE SEQUENCE [LARGE SCALE GENOMIC DNA]</scope>
    <source>
        <strain evidence="2 3">FP101781</strain>
    </source>
</reference>
<evidence type="ECO:0000256" key="1">
    <source>
        <dbReference type="SAM" id="MobiDB-lite"/>
    </source>
</evidence>
<name>A0A4Y7SS85_COPMI</name>
<protein>
    <submittedName>
        <fullName evidence="2">Uncharacterized protein</fullName>
    </submittedName>
</protein>
<evidence type="ECO:0000313" key="3">
    <source>
        <dbReference type="Proteomes" id="UP000298030"/>
    </source>
</evidence>
<proteinExistence type="predicted"/>
<dbReference type="AlphaFoldDB" id="A0A4Y7SS85"/>
<evidence type="ECO:0000313" key="2">
    <source>
        <dbReference type="EMBL" id="TEB24733.1"/>
    </source>
</evidence>
<feature type="compositionally biased region" description="Basic and acidic residues" evidence="1">
    <location>
        <begin position="45"/>
        <end position="59"/>
    </location>
</feature>
<dbReference type="Proteomes" id="UP000298030">
    <property type="component" value="Unassembled WGS sequence"/>
</dbReference>
<comment type="caution">
    <text evidence="2">The sequence shown here is derived from an EMBL/GenBank/DDBJ whole genome shotgun (WGS) entry which is preliminary data.</text>
</comment>